<dbReference type="NCBIfam" id="NF047509">
    <property type="entry name" value="Rv3131_FMN_oxido"/>
    <property type="match status" value="1"/>
</dbReference>
<dbReference type="InterPro" id="IPR050627">
    <property type="entry name" value="Nitroreductase/BluB"/>
</dbReference>
<dbReference type="PANTHER" id="PTHR23026">
    <property type="entry name" value="NADPH NITROREDUCTASE"/>
    <property type="match status" value="1"/>
</dbReference>
<dbReference type="PANTHER" id="PTHR23026:SF123">
    <property type="entry name" value="NAD(P)H NITROREDUCTASE RV3131-RELATED"/>
    <property type="match status" value="1"/>
</dbReference>
<dbReference type="AlphaFoldDB" id="A0AB33K6Q7"/>
<reference evidence="1" key="1">
    <citation type="submission" date="2024-07" db="EMBL/GenBank/DDBJ databases">
        <title>Complete genome sequences of cellulolytic bacteria, Kitasatospora sp. CMC57 and Streptomyces sp. CMC78, isolated from Japanese agricultural soil.</title>
        <authorList>
            <person name="Hashimoto T."/>
            <person name="Ito M."/>
            <person name="Iwamoto M."/>
            <person name="Fukahori D."/>
            <person name="Shoda T."/>
            <person name="Sakoda M."/>
            <person name="Morohoshi T."/>
            <person name="Mitsuboshi M."/>
            <person name="Nishizawa T."/>
        </authorList>
    </citation>
    <scope>NUCLEOTIDE SEQUENCE</scope>
    <source>
        <strain evidence="1">CMC57</strain>
    </source>
</reference>
<dbReference type="InterPro" id="IPR000415">
    <property type="entry name" value="Nitroreductase-like"/>
</dbReference>
<dbReference type="GO" id="GO:0016491">
    <property type="term" value="F:oxidoreductase activity"/>
    <property type="evidence" value="ECO:0007669"/>
    <property type="project" value="InterPro"/>
</dbReference>
<proteinExistence type="predicted"/>
<protein>
    <submittedName>
        <fullName evidence="1">Nitroreductase family protein</fullName>
    </submittedName>
</protein>
<name>A0AB33K6Q7_9ACTN</name>
<evidence type="ECO:0000313" key="1">
    <source>
        <dbReference type="EMBL" id="BFP49364.1"/>
    </source>
</evidence>
<dbReference type="SUPFAM" id="SSF55469">
    <property type="entry name" value="FMN-dependent nitroreductase-like"/>
    <property type="match status" value="2"/>
</dbReference>
<dbReference type="EMBL" id="AP035881">
    <property type="protein sequence ID" value="BFP49364.1"/>
    <property type="molecule type" value="Genomic_DNA"/>
</dbReference>
<organism evidence="1">
    <name type="scientific">Kitasatospora sp. CMC57</name>
    <dbReference type="NCBI Taxonomy" id="3231513"/>
    <lineage>
        <taxon>Bacteria</taxon>
        <taxon>Bacillati</taxon>
        <taxon>Actinomycetota</taxon>
        <taxon>Actinomycetes</taxon>
        <taxon>Kitasatosporales</taxon>
        <taxon>Streptomycetaceae</taxon>
        <taxon>Kitasatospora</taxon>
    </lineage>
</organism>
<accession>A0AB33K6Q7</accession>
<gene>
    <name evidence="1" type="ORF">KCMC57_57320</name>
</gene>
<dbReference type="Gene3D" id="3.40.109.10">
    <property type="entry name" value="NADH Oxidase"/>
    <property type="match status" value="1"/>
</dbReference>
<dbReference type="RefSeq" id="WP_407991481.1">
    <property type="nucleotide sequence ID" value="NZ_AP035881.2"/>
</dbReference>
<sequence length="328" mass="35312">MTEPSLTLAEFRLLAAAGGAAPSLHNSQPWRFRPTADARGLEVYVDPSRAVPVTDPDGRARYISVGAALFNLRLAAGHLGREASVRLMPDPAAPELAAVLDLSRPADAPAADLYAAIGQRHSSRRPFANRDVPEAVIGELMAAADAEGVTLSPLEEAGVRRVLALTADAEERIAADVARHAETRSWLRLDEPAADGIPAAALGPLDHEARVPMRSFTGYPQAMPSERFEALPQVCTLTTHGDLPVDWLRAGQALERVWLVATTRGVRANVLHQAVEWPDTRALLRDPSEGPGHVQLVVRVGYGQPGTPSPRRPVAEILDLTDRQVDQR</sequence>